<evidence type="ECO:0000313" key="3">
    <source>
        <dbReference type="Proteomes" id="UP001162640"/>
    </source>
</evidence>
<accession>A0A9W7EG03</accession>
<dbReference type="AlphaFoldDB" id="A0A9W7EG03"/>
<evidence type="ECO:0000256" key="1">
    <source>
        <dbReference type="SAM" id="Phobius"/>
    </source>
</evidence>
<name>A0A9W7EG03_9STRA</name>
<feature type="transmembrane region" description="Helical" evidence="1">
    <location>
        <begin position="28"/>
        <end position="50"/>
    </location>
</feature>
<dbReference type="Proteomes" id="UP001162640">
    <property type="component" value="Unassembled WGS sequence"/>
</dbReference>
<keyword evidence="1" id="KW-0472">Membrane</keyword>
<protein>
    <submittedName>
        <fullName evidence="2">Uncharacterized protein</fullName>
    </submittedName>
</protein>
<keyword evidence="1" id="KW-0812">Transmembrane</keyword>
<comment type="caution">
    <text evidence="2">The sequence shown here is derived from an EMBL/GenBank/DDBJ whole genome shotgun (WGS) entry which is preliminary data.</text>
</comment>
<dbReference type="EMBL" id="BLQM01000233">
    <property type="protein sequence ID" value="GMH77432.1"/>
    <property type="molecule type" value="Genomic_DNA"/>
</dbReference>
<sequence>MSKYLQSPSDPYYGWISKVRGWEKKWQMFGMFLFNACYFSQFVFAMSLFAKAFGSGTPIFVLLGLELCAVWAYQGWKGEHCGWQVIKKPSVFNNYMLPFVIWTFYCVLASAVPLLISPAPMELGPEVFAETMMWRLLTNGGIIFVALRELGEKHYLSLETGMLGLKTGKQHIRDCWNNPIIRKKHLKTKDNEIYEAWIENTHLTYLPFDAMTPWICKKLVEKYEDDSVERPTWMNNTKVGDTTNEVKFVKRIVQLYTWKESYVDKVKEALEKLFGRSGEDLENGVGGQLTFSKGKKSKKRLGKVEPEPL</sequence>
<keyword evidence="1" id="KW-1133">Transmembrane helix</keyword>
<reference evidence="3" key="1">
    <citation type="journal article" date="2023" name="Commun. Biol.">
        <title>Genome analysis of Parmales, the sister group of diatoms, reveals the evolutionary specialization of diatoms from phago-mixotrophs to photoautotrophs.</title>
        <authorList>
            <person name="Ban H."/>
            <person name="Sato S."/>
            <person name="Yoshikawa S."/>
            <person name="Yamada K."/>
            <person name="Nakamura Y."/>
            <person name="Ichinomiya M."/>
            <person name="Sato N."/>
            <person name="Blanc-Mathieu R."/>
            <person name="Endo H."/>
            <person name="Kuwata A."/>
            <person name="Ogata H."/>
        </authorList>
    </citation>
    <scope>NUCLEOTIDE SEQUENCE [LARGE SCALE GENOMIC DNA]</scope>
</reference>
<evidence type="ECO:0000313" key="2">
    <source>
        <dbReference type="EMBL" id="GMH77432.1"/>
    </source>
</evidence>
<feature type="transmembrane region" description="Helical" evidence="1">
    <location>
        <begin position="56"/>
        <end position="74"/>
    </location>
</feature>
<gene>
    <name evidence="2" type="ORF">TL16_g07405</name>
</gene>
<feature type="transmembrane region" description="Helical" evidence="1">
    <location>
        <begin position="95"/>
        <end position="116"/>
    </location>
</feature>
<organism evidence="2 3">
    <name type="scientific">Triparma laevis f. inornata</name>
    <dbReference type="NCBI Taxonomy" id="1714386"/>
    <lineage>
        <taxon>Eukaryota</taxon>
        <taxon>Sar</taxon>
        <taxon>Stramenopiles</taxon>
        <taxon>Ochrophyta</taxon>
        <taxon>Bolidophyceae</taxon>
        <taxon>Parmales</taxon>
        <taxon>Triparmaceae</taxon>
        <taxon>Triparma</taxon>
    </lineage>
</organism>
<proteinExistence type="predicted"/>